<evidence type="ECO:0000313" key="1">
    <source>
        <dbReference type="EMBL" id="MEW9490768.1"/>
    </source>
</evidence>
<accession>A0ACC6TLV1</accession>
<dbReference type="EC" id="2.5.1.16" evidence="1"/>
<reference evidence="1" key="1">
    <citation type="submission" date="2024-07" db="EMBL/GenBank/DDBJ databases">
        <title>Metagenome and Metagenome-Assembled Genomes of Archaea from a hot spring from the geothermal field of Los Azufres, Mexico.</title>
        <authorList>
            <person name="Marin-Paredes R."/>
            <person name="Martinez-Romero E."/>
            <person name="Servin-Garciduenas L.E."/>
        </authorList>
    </citation>
    <scope>NUCLEOTIDE SEQUENCE</scope>
    <source>
        <strain evidence="1">AZ1-454</strain>
    </source>
</reference>
<organism evidence="1 2">
    <name type="scientific">Candidatus Aramenus sulfurataquae</name>
    <dbReference type="NCBI Taxonomy" id="1326980"/>
    <lineage>
        <taxon>Archaea</taxon>
        <taxon>Thermoproteota</taxon>
        <taxon>Thermoprotei</taxon>
        <taxon>Sulfolobales</taxon>
        <taxon>Sulfolobaceae</taxon>
        <taxon>Candidatus Aramenus</taxon>
    </lineage>
</organism>
<dbReference type="EMBL" id="JZWS03000001">
    <property type="protein sequence ID" value="MEW9490768.1"/>
    <property type="molecule type" value="Genomic_DNA"/>
</dbReference>
<protein>
    <submittedName>
        <fullName evidence="1">Polyamine aminopropyltransferase</fullName>
        <ecNumber evidence="1">2.5.1.16</ecNumber>
    </submittedName>
</protein>
<dbReference type="Proteomes" id="UP000053480">
    <property type="component" value="Unassembled WGS sequence"/>
</dbReference>
<gene>
    <name evidence="1" type="primary">speE</name>
    <name evidence="1" type="ORF">TQ35_0000930</name>
</gene>
<comment type="caution">
    <text evidence="1">The sequence shown here is derived from an EMBL/GenBank/DDBJ whole genome shotgun (WGS) entry which is preliminary data.</text>
</comment>
<name>A0ACC6TLV1_9CREN</name>
<proteinExistence type="predicted"/>
<evidence type="ECO:0000313" key="2">
    <source>
        <dbReference type="Proteomes" id="UP000053480"/>
    </source>
</evidence>
<keyword evidence="1" id="KW-0808">Transferase</keyword>
<sequence>MQMGWSWHIEWQSYSEFHGHLIERVIEDIKSPYQRVMVAELTKFGKTLIIDGKIQSTVYDEFIYHETLVHPLLLSIRTPEDVLILGGGEGATLREALKHKSVKKAVMVDIDKEVVNFAKKYLQEWHRGSFDDPRVSVVISDAYQYVMNTKDKFDAVIMDLTDPILGNSSYKLYTKEYYEKVKELIKPGGGMVTQATSPSFNTESFTVIYNTLKHVFQFAVASIVYVPAFDGLWGFVYASDYVNPLDLLKEDLDKKIRERINGDLRFYDAETHRMIFSIPKYIRDEILRQKRISTESEPIYIPT</sequence>